<keyword evidence="3" id="KW-1185">Reference proteome</keyword>
<comment type="caution">
    <text evidence="2">The sequence shown here is derived from an EMBL/GenBank/DDBJ whole genome shotgun (WGS) entry which is preliminary data.</text>
</comment>
<feature type="compositionally biased region" description="Low complexity" evidence="1">
    <location>
        <begin position="38"/>
        <end position="52"/>
    </location>
</feature>
<gene>
    <name evidence="2" type="ORF">J1605_002271</name>
</gene>
<sequence>MRGEDHGGPAGPCASPAPLRPHKGPRPAGRPRCPHLCPAADPPSEAAAPPGEALRHAAERRRASAGEVMPAPTPPPGSPGSAPGSEPRPAGRAPPPPQTSESPGCSLLRRPESRPFSAALAPSESSPGPARPRKSFAVSLVARASSRALSRCR</sequence>
<dbReference type="AlphaFoldDB" id="A0AB34HTH9"/>
<organism evidence="2 3">
    <name type="scientific">Eschrichtius robustus</name>
    <name type="common">California gray whale</name>
    <name type="synonym">Eschrichtius gibbosus</name>
    <dbReference type="NCBI Taxonomy" id="9764"/>
    <lineage>
        <taxon>Eukaryota</taxon>
        <taxon>Metazoa</taxon>
        <taxon>Chordata</taxon>
        <taxon>Craniata</taxon>
        <taxon>Vertebrata</taxon>
        <taxon>Euteleostomi</taxon>
        <taxon>Mammalia</taxon>
        <taxon>Eutheria</taxon>
        <taxon>Laurasiatheria</taxon>
        <taxon>Artiodactyla</taxon>
        <taxon>Whippomorpha</taxon>
        <taxon>Cetacea</taxon>
        <taxon>Mysticeti</taxon>
        <taxon>Eschrichtiidae</taxon>
        <taxon>Eschrichtius</taxon>
    </lineage>
</organism>
<evidence type="ECO:0000313" key="3">
    <source>
        <dbReference type="Proteomes" id="UP001159641"/>
    </source>
</evidence>
<dbReference type="Proteomes" id="UP001159641">
    <property type="component" value="Unassembled WGS sequence"/>
</dbReference>
<evidence type="ECO:0000256" key="1">
    <source>
        <dbReference type="SAM" id="MobiDB-lite"/>
    </source>
</evidence>
<evidence type="ECO:0000313" key="2">
    <source>
        <dbReference type="EMBL" id="KAJ8796142.1"/>
    </source>
</evidence>
<dbReference type="EMBL" id="JAIQCJ010000524">
    <property type="protein sequence ID" value="KAJ8796142.1"/>
    <property type="molecule type" value="Genomic_DNA"/>
</dbReference>
<feature type="compositionally biased region" description="Basic and acidic residues" evidence="1">
    <location>
        <begin position="53"/>
        <end position="64"/>
    </location>
</feature>
<protein>
    <submittedName>
        <fullName evidence="2">Uncharacterized protein</fullName>
    </submittedName>
</protein>
<name>A0AB34HTH9_ESCRO</name>
<reference evidence="2 3" key="1">
    <citation type="submission" date="2022-11" db="EMBL/GenBank/DDBJ databases">
        <title>Whole genome sequence of Eschrichtius robustus ER-17-0199.</title>
        <authorList>
            <person name="Bruniche-Olsen A."/>
            <person name="Black A.N."/>
            <person name="Fields C.J."/>
            <person name="Walden K."/>
            <person name="Dewoody J.A."/>
        </authorList>
    </citation>
    <scope>NUCLEOTIDE SEQUENCE [LARGE SCALE GENOMIC DNA]</scope>
    <source>
        <strain evidence="2">ER-17-0199</strain>
        <tissue evidence="2">Blubber</tissue>
    </source>
</reference>
<accession>A0AB34HTH9</accession>
<proteinExistence type="predicted"/>
<feature type="region of interest" description="Disordered" evidence="1">
    <location>
        <begin position="1"/>
        <end position="135"/>
    </location>
</feature>
<feature type="compositionally biased region" description="Low complexity" evidence="1">
    <location>
        <begin position="79"/>
        <end position="91"/>
    </location>
</feature>